<dbReference type="GO" id="GO:0005615">
    <property type="term" value="C:extracellular space"/>
    <property type="evidence" value="ECO:0007669"/>
    <property type="project" value="TreeGrafter"/>
</dbReference>
<dbReference type="GO" id="GO:0031012">
    <property type="term" value="C:extracellular matrix"/>
    <property type="evidence" value="ECO:0007669"/>
    <property type="project" value="TreeGrafter"/>
</dbReference>
<proteinExistence type="predicted"/>
<dbReference type="PANTHER" id="PTHR24373">
    <property type="entry name" value="SLIT RELATED LEUCINE-RICH REPEAT NEURONAL PROTEIN"/>
    <property type="match status" value="1"/>
</dbReference>
<dbReference type="InterPro" id="IPR050328">
    <property type="entry name" value="Dev_Immune_Receptor"/>
</dbReference>
<dbReference type="PROSITE" id="PS51450">
    <property type="entry name" value="LRR"/>
    <property type="match status" value="2"/>
</dbReference>
<keyword evidence="3" id="KW-0677">Repeat</keyword>
<dbReference type="InterPro" id="IPR001611">
    <property type="entry name" value="Leu-rich_rpt"/>
</dbReference>
<evidence type="ECO:0000256" key="3">
    <source>
        <dbReference type="ARBA" id="ARBA00022737"/>
    </source>
</evidence>
<dbReference type="Pfam" id="PF13516">
    <property type="entry name" value="LRR_6"/>
    <property type="match status" value="2"/>
</dbReference>
<sequence>MSWPSPSSMLSLFLILTVPLANAVVYECPAECECDLMPPNNASWAVFCHRGGINDTKFAEILNRLPTTLRMLEIEAPSWRPRNKFKWNDNLNRFSQLRVLRLIGSGILAISRSIRLPSLEILDLRHNKIEHATMSNFGGMPALRFLDLSSNKLSILPTGVFTYLRSLRSLSLARNNITDMSTNLLRGLGTLRALHLDGNPIPIKHINDVFSDVLQLEDLYLNQCNLTAIANLSLDRIPHLRSLGLARNDLHAVPTAELHLLHRLSFLDLSGNQIREIGPCAFCSNNLTSLDLSHNLLGLDKDAFHADAFRNIPLYELDLSYNHLDNFESTNLGWAMDSIRILALSGNYIQGFPMQLTEKLTALTHLHMAYNDIEDIPLIFPPEYINLRFLNISGNRLSHLPDNMGRMLPKLKEFDLSFNRFTSFSYSALSFINYLERVYLQGNPWDCSCAIQNLQAHMRDRYALRHQLKYNEARCAEPKLFEGQPVLAVIEVNDCAVLFGARYGLTQSSELLILLGALLSAALALTMLLLCFYCVREKQYKGTYVTREHSSAASEPLSPANPMLESISYHPIHSGTLPSPPKPAAAYFGI</sequence>
<dbReference type="STRING" id="2018661.A0A2A2LDJ4"/>
<dbReference type="SUPFAM" id="SSF52047">
    <property type="entry name" value="RNI-like"/>
    <property type="match status" value="1"/>
</dbReference>
<dbReference type="Proteomes" id="UP000218231">
    <property type="component" value="Unassembled WGS sequence"/>
</dbReference>
<feature type="domain" description="LRRCT" evidence="6">
    <location>
        <begin position="443"/>
        <end position="496"/>
    </location>
</feature>
<evidence type="ECO:0000259" key="6">
    <source>
        <dbReference type="SMART" id="SM00082"/>
    </source>
</evidence>
<reference evidence="7 8" key="1">
    <citation type="journal article" date="2017" name="Curr. Biol.">
        <title>Genome architecture and evolution of a unichromosomal asexual nematode.</title>
        <authorList>
            <person name="Fradin H."/>
            <person name="Zegar C."/>
            <person name="Gutwein M."/>
            <person name="Lucas J."/>
            <person name="Kovtun M."/>
            <person name="Corcoran D."/>
            <person name="Baugh L.R."/>
            <person name="Kiontke K."/>
            <person name="Gunsalus K."/>
            <person name="Fitch D.H."/>
            <person name="Piano F."/>
        </authorList>
    </citation>
    <scope>NUCLEOTIDE SEQUENCE [LARGE SCALE GENOMIC DNA]</scope>
    <source>
        <strain evidence="7">PF1309</strain>
    </source>
</reference>
<feature type="chain" id="PRO_5013194938" description="LRRCT domain-containing protein" evidence="5">
    <location>
        <begin position="24"/>
        <end position="590"/>
    </location>
</feature>
<feature type="signal peptide" evidence="5">
    <location>
        <begin position="1"/>
        <end position="23"/>
    </location>
</feature>
<dbReference type="EMBL" id="LIAE01006873">
    <property type="protein sequence ID" value="PAV84253.1"/>
    <property type="molecule type" value="Genomic_DNA"/>
</dbReference>
<evidence type="ECO:0000256" key="1">
    <source>
        <dbReference type="ARBA" id="ARBA00022614"/>
    </source>
</evidence>
<accession>A0A2A2LDJ4</accession>
<keyword evidence="2 5" id="KW-0732">Signal</keyword>
<dbReference type="InterPro" id="IPR003591">
    <property type="entry name" value="Leu-rich_rpt_typical-subtyp"/>
</dbReference>
<dbReference type="InterPro" id="IPR000483">
    <property type="entry name" value="Cys-rich_flank_reg_C"/>
</dbReference>
<dbReference type="OrthoDB" id="9229163at2759"/>
<evidence type="ECO:0000313" key="7">
    <source>
        <dbReference type="EMBL" id="PAV84253.1"/>
    </source>
</evidence>
<dbReference type="SMART" id="SM00369">
    <property type="entry name" value="LRR_TYP"/>
    <property type="match status" value="11"/>
</dbReference>
<dbReference type="Pfam" id="PF13855">
    <property type="entry name" value="LRR_8"/>
    <property type="match status" value="3"/>
</dbReference>
<dbReference type="InterPro" id="IPR032675">
    <property type="entry name" value="LRR_dom_sf"/>
</dbReference>
<protein>
    <recommendedName>
        <fullName evidence="6">LRRCT domain-containing protein</fullName>
    </recommendedName>
</protein>
<comment type="caution">
    <text evidence="7">The sequence shown here is derived from an EMBL/GenBank/DDBJ whole genome shotgun (WGS) entry which is preliminary data.</text>
</comment>
<dbReference type="SMART" id="SM00082">
    <property type="entry name" value="LRRCT"/>
    <property type="match status" value="1"/>
</dbReference>
<dbReference type="SMART" id="SM00365">
    <property type="entry name" value="LRR_SD22"/>
    <property type="match status" value="5"/>
</dbReference>
<gene>
    <name evidence="7" type="ORF">WR25_16847</name>
</gene>
<dbReference type="AlphaFoldDB" id="A0A2A2LDJ4"/>
<name>A0A2A2LDJ4_9BILA</name>
<dbReference type="Gene3D" id="3.80.10.10">
    <property type="entry name" value="Ribonuclease Inhibitor"/>
    <property type="match status" value="3"/>
</dbReference>
<evidence type="ECO:0000256" key="5">
    <source>
        <dbReference type="SAM" id="SignalP"/>
    </source>
</evidence>
<evidence type="ECO:0000256" key="4">
    <source>
        <dbReference type="SAM" id="Phobius"/>
    </source>
</evidence>
<dbReference type="PANTHER" id="PTHR24373:SF384">
    <property type="entry name" value="LEUCINE RICH REPEAT CONTAINING 38"/>
    <property type="match status" value="1"/>
</dbReference>
<organism evidence="7 8">
    <name type="scientific">Diploscapter pachys</name>
    <dbReference type="NCBI Taxonomy" id="2018661"/>
    <lineage>
        <taxon>Eukaryota</taxon>
        <taxon>Metazoa</taxon>
        <taxon>Ecdysozoa</taxon>
        <taxon>Nematoda</taxon>
        <taxon>Chromadorea</taxon>
        <taxon>Rhabditida</taxon>
        <taxon>Rhabditina</taxon>
        <taxon>Rhabditomorpha</taxon>
        <taxon>Rhabditoidea</taxon>
        <taxon>Rhabditidae</taxon>
        <taxon>Diploscapter</taxon>
    </lineage>
</organism>
<evidence type="ECO:0000256" key="2">
    <source>
        <dbReference type="ARBA" id="ARBA00022729"/>
    </source>
</evidence>
<evidence type="ECO:0000313" key="8">
    <source>
        <dbReference type="Proteomes" id="UP000218231"/>
    </source>
</evidence>
<dbReference type="FunFam" id="3.80.10.10:FF:001495">
    <property type="entry name" value="Protein CBR-DMA-1"/>
    <property type="match status" value="1"/>
</dbReference>
<feature type="transmembrane region" description="Helical" evidence="4">
    <location>
        <begin position="511"/>
        <end position="535"/>
    </location>
</feature>
<keyword evidence="1" id="KW-0433">Leucine-rich repeat</keyword>
<keyword evidence="4" id="KW-0472">Membrane</keyword>
<keyword evidence="8" id="KW-1185">Reference proteome</keyword>
<keyword evidence="4" id="KW-1133">Transmembrane helix</keyword>
<dbReference type="FunFam" id="3.80.10.10:FF:001154">
    <property type="entry name" value="Dma-1"/>
    <property type="match status" value="1"/>
</dbReference>
<keyword evidence="4" id="KW-0812">Transmembrane</keyword>